<dbReference type="InterPro" id="IPR018066">
    <property type="entry name" value="Tubby_C_CS"/>
</dbReference>
<dbReference type="PANTHER" id="PTHR16517">
    <property type="entry name" value="TUBBY-RELATED"/>
    <property type="match status" value="1"/>
</dbReference>
<organism evidence="6 7">
    <name type="scientific">Clydaea vesicula</name>
    <dbReference type="NCBI Taxonomy" id="447962"/>
    <lineage>
        <taxon>Eukaryota</taxon>
        <taxon>Fungi</taxon>
        <taxon>Fungi incertae sedis</taxon>
        <taxon>Chytridiomycota</taxon>
        <taxon>Chytridiomycota incertae sedis</taxon>
        <taxon>Chytridiomycetes</taxon>
        <taxon>Lobulomycetales</taxon>
        <taxon>Lobulomycetaceae</taxon>
        <taxon>Clydaea</taxon>
    </lineage>
</organism>
<dbReference type="GO" id="GO:0005929">
    <property type="term" value="C:cilium"/>
    <property type="evidence" value="ECO:0007669"/>
    <property type="project" value="TreeGrafter"/>
</dbReference>
<dbReference type="GO" id="GO:0005737">
    <property type="term" value="C:cytoplasm"/>
    <property type="evidence" value="ECO:0007669"/>
    <property type="project" value="UniProtKB-SubCell"/>
</dbReference>
<evidence type="ECO:0000313" key="6">
    <source>
        <dbReference type="EMBL" id="KAJ3214659.1"/>
    </source>
</evidence>
<evidence type="ECO:0000256" key="3">
    <source>
        <dbReference type="ARBA" id="ARBA00022490"/>
    </source>
</evidence>
<dbReference type="EMBL" id="JADGJW010000602">
    <property type="protein sequence ID" value="KAJ3214659.1"/>
    <property type="molecule type" value="Genomic_DNA"/>
</dbReference>
<feature type="compositionally biased region" description="Acidic residues" evidence="4">
    <location>
        <begin position="1"/>
        <end position="14"/>
    </location>
</feature>
<gene>
    <name evidence="6" type="ORF">HK099_006770</name>
</gene>
<name>A0AAD5TZN1_9FUNG</name>
<accession>A0AAD5TZN1</accession>
<sequence>MESQWDDNNGEEVDNNYQDFNLSSRSSFTDADPRFAVSPNITQPMRAPAPTPTEITLPTANFFTFPNRRSTLARSRSMSHISSNHLVYLPVSQGAELKCKIIRKKEGQERFFPHYELFIENDDNTLNFLLSARKIVKSKTSFYQISLKRLENLILNEKNLKTGDSGDEDIVDNEIVAKVRSNFVGTQFVVYDNGFNPLRFKDSTIPKDKLRKELTTIIYEQNILGYNGPRKMTILLPAMDDNNERYDTRPTNVLHSETMIERIKNKDRHILVLHNKSPQWSEDNQSFVLNFQGRVTMASVKNFQIIHDNDLDYIVMQFGRVTKESFTMDFKYPLCPVQAFGIALS</sequence>
<feature type="region of interest" description="Disordered" evidence="4">
    <location>
        <begin position="1"/>
        <end position="33"/>
    </location>
</feature>
<evidence type="ECO:0000259" key="5">
    <source>
        <dbReference type="Pfam" id="PF01167"/>
    </source>
</evidence>
<evidence type="ECO:0000256" key="1">
    <source>
        <dbReference type="ARBA" id="ARBA00004496"/>
    </source>
</evidence>
<reference evidence="6" key="1">
    <citation type="submission" date="2020-05" db="EMBL/GenBank/DDBJ databases">
        <title>Phylogenomic resolution of chytrid fungi.</title>
        <authorList>
            <person name="Stajich J.E."/>
            <person name="Amses K."/>
            <person name="Simmons R."/>
            <person name="Seto K."/>
            <person name="Myers J."/>
            <person name="Bonds A."/>
            <person name="Quandt C.A."/>
            <person name="Barry K."/>
            <person name="Liu P."/>
            <person name="Grigoriev I."/>
            <person name="Longcore J.E."/>
            <person name="James T.Y."/>
        </authorList>
    </citation>
    <scope>NUCLEOTIDE SEQUENCE</scope>
    <source>
        <strain evidence="6">JEL0476</strain>
    </source>
</reference>
<dbReference type="Proteomes" id="UP001211065">
    <property type="component" value="Unassembled WGS sequence"/>
</dbReference>
<dbReference type="InterPro" id="IPR025659">
    <property type="entry name" value="Tubby-like_C"/>
</dbReference>
<evidence type="ECO:0000313" key="7">
    <source>
        <dbReference type="Proteomes" id="UP001211065"/>
    </source>
</evidence>
<evidence type="ECO:0000256" key="4">
    <source>
        <dbReference type="SAM" id="MobiDB-lite"/>
    </source>
</evidence>
<dbReference type="SUPFAM" id="SSF54518">
    <property type="entry name" value="Tubby C-terminal domain-like"/>
    <property type="match status" value="1"/>
</dbReference>
<feature type="compositionally biased region" description="Polar residues" evidence="4">
    <location>
        <begin position="15"/>
        <end position="29"/>
    </location>
</feature>
<dbReference type="Gene3D" id="3.20.90.10">
    <property type="entry name" value="Tubby Protein, Chain A"/>
    <property type="match status" value="1"/>
</dbReference>
<comment type="subcellular location">
    <subcellularLocation>
        <location evidence="1">Cytoplasm</location>
    </subcellularLocation>
</comment>
<proteinExistence type="inferred from homology"/>
<dbReference type="PANTHER" id="PTHR16517:SF7">
    <property type="entry name" value="PROTEIN KING TUBBY"/>
    <property type="match status" value="1"/>
</dbReference>
<dbReference type="PROSITE" id="PS01200">
    <property type="entry name" value="TUB_1"/>
    <property type="match status" value="1"/>
</dbReference>
<protein>
    <recommendedName>
        <fullName evidence="5">Tubby C-terminal domain-containing protein</fullName>
    </recommendedName>
</protein>
<keyword evidence="7" id="KW-1185">Reference proteome</keyword>
<keyword evidence="3" id="KW-0963">Cytoplasm</keyword>
<comment type="similarity">
    <text evidence="2">Belongs to the TUB family.</text>
</comment>
<dbReference type="GO" id="GO:0061512">
    <property type="term" value="P:protein localization to cilium"/>
    <property type="evidence" value="ECO:0007669"/>
    <property type="project" value="TreeGrafter"/>
</dbReference>
<evidence type="ECO:0000256" key="2">
    <source>
        <dbReference type="ARBA" id="ARBA00007129"/>
    </source>
</evidence>
<dbReference type="PRINTS" id="PR01573">
    <property type="entry name" value="SUPERTUBBY"/>
</dbReference>
<feature type="domain" description="Tubby C-terminal" evidence="5">
    <location>
        <begin position="90"/>
        <end position="345"/>
    </location>
</feature>
<dbReference type="AlphaFoldDB" id="A0AAD5TZN1"/>
<dbReference type="InterPro" id="IPR000007">
    <property type="entry name" value="Tubby_C"/>
</dbReference>
<dbReference type="Pfam" id="PF01167">
    <property type="entry name" value="Tub"/>
    <property type="match status" value="1"/>
</dbReference>
<comment type="caution">
    <text evidence="6">The sequence shown here is derived from an EMBL/GenBank/DDBJ whole genome shotgun (WGS) entry which is preliminary data.</text>
</comment>
<feature type="non-terminal residue" evidence="6">
    <location>
        <position position="345"/>
    </location>
</feature>